<dbReference type="Pfam" id="PF09639">
    <property type="entry name" value="YjcQ"/>
    <property type="match status" value="1"/>
</dbReference>
<dbReference type="Proteomes" id="UP000298324">
    <property type="component" value="Unassembled WGS sequence"/>
</dbReference>
<gene>
    <name evidence="1" type="ORF">Psch_03180</name>
</gene>
<name>A0A4Y7RCT5_9FIRM</name>
<comment type="caution">
    <text evidence="1">The sequence shown here is derived from an EMBL/GenBank/DDBJ whole genome shotgun (WGS) entry which is preliminary data.</text>
</comment>
<evidence type="ECO:0000313" key="1">
    <source>
        <dbReference type="EMBL" id="TEB06137.1"/>
    </source>
</evidence>
<evidence type="ECO:0008006" key="3">
    <source>
        <dbReference type="Google" id="ProtNLM"/>
    </source>
</evidence>
<dbReference type="InterPro" id="IPR018597">
    <property type="entry name" value="Phage_Tuc2009_YjcQ"/>
</dbReference>
<organism evidence="1 2">
    <name type="scientific">Pelotomaculum schinkii</name>
    <dbReference type="NCBI Taxonomy" id="78350"/>
    <lineage>
        <taxon>Bacteria</taxon>
        <taxon>Bacillati</taxon>
        <taxon>Bacillota</taxon>
        <taxon>Clostridia</taxon>
        <taxon>Eubacteriales</taxon>
        <taxon>Desulfotomaculaceae</taxon>
        <taxon>Pelotomaculum</taxon>
    </lineage>
</organism>
<protein>
    <recommendedName>
        <fullName evidence="3">YjcQ protein</fullName>
    </recommendedName>
</protein>
<dbReference type="InterPro" id="IPR036388">
    <property type="entry name" value="WH-like_DNA-bd_sf"/>
</dbReference>
<evidence type="ECO:0000313" key="2">
    <source>
        <dbReference type="Proteomes" id="UP000298324"/>
    </source>
</evidence>
<sequence>MSNEDKVLLAIFDESKKDSPNISQEITKEKLNMDLDEFNIALKKLSDLELIKGANIILSSGNIVAVFTKNISITDTGKEYVSKNLL</sequence>
<proteinExistence type="predicted"/>
<dbReference type="RefSeq" id="WP_190258742.1">
    <property type="nucleotide sequence ID" value="NZ_QFGA01000002.1"/>
</dbReference>
<accession>A0A4Y7RCT5</accession>
<keyword evidence="2" id="KW-1185">Reference proteome</keyword>
<dbReference type="EMBL" id="QFGA01000002">
    <property type="protein sequence ID" value="TEB06137.1"/>
    <property type="molecule type" value="Genomic_DNA"/>
</dbReference>
<dbReference type="AlphaFoldDB" id="A0A4Y7RCT5"/>
<dbReference type="Gene3D" id="1.10.10.10">
    <property type="entry name" value="Winged helix-like DNA-binding domain superfamily/Winged helix DNA-binding domain"/>
    <property type="match status" value="1"/>
</dbReference>
<reference evidence="1 2" key="1">
    <citation type="journal article" date="2018" name="Environ. Microbiol.">
        <title>Novel energy conservation strategies and behaviour of Pelotomaculum schinkii driving syntrophic propionate catabolism.</title>
        <authorList>
            <person name="Hidalgo-Ahumada C.A.P."/>
            <person name="Nobu M.K."/>
            <person name="Narihiro T."/>
            <person name="Tamaki H."/>
            <person name="Liu W.T."/>
            <person name="Kamagata Y."/>
            <person name="Stams A.J.M."/>
            <person name="Imachi H."/>
            <person name="Sousa D.Z."/>
        </authorList>
    </citation>
    <scope>NUCLEOTIDE SEQUENCE [LARGE SCALE GENOMIC DNA]</scope>
    <source>
        <strain evidence="1 2">HH</strain>
    </source>
</reference>